<keyword evidence="4" id="KW-0125">Carotenoid biosynthesis</keyword>
<keyword evidence="7" id="KW-0413">Isomerase</keyword>
<keyword evidence="5 8" id="KW-1133">Transmembrane helix</keyword>
<sequence length="135" mass="14899">MTYTQLCLVAVPLAVLLDLALLRTRLLARKAFWVSYAIIVFFQLLTNGWLTGRGVVTYSGSAILGTGEAVAFGHWRVLYAPVEDLAFGFSLVLQTLSWWVFWGRRGVQRDRVRSGRREVPTAVVAPGADGSDQLG</sequence>
<evidence type="ECO:0000313" key="9">
    <source>
        <dbReference type="EMBL" id="MFC6006322.1"/>
    </source>
</evidence>
<keyword evidence="10" id="KW-1185">Reference proteome</keyword>
<reference evidence="10" key="1">
    <citation type="journal article" date="2019" name="Int. J. Syst. Evol. Microbiol.">
        <title>The Global Catalogue of Microorganisms (GCM) 10K type strain sequencing project: providing services to taxonomists for standard genome sequencing and annotation.</title>
        <authorList>
            <consortium name="The Broad Institute Genomics Platform"/>
            <consortium name="The Broad Institute Genome Sequencing Center for Infectious Disease"/>
            <person name="Wu L."/>
            <person name="Ma J."/>
        </authorList>
    </citation>
    <scope>NUCLEOTIDE SEQUENCE [LARGE SCALE GENOMIC DNA]</scope>
    <source>
        <strain evidence="10">KACC 14249</strain>
    </source>
</reference>
<gene>
    <name evidence="9" type="ORF">ACFQDO_04190</name>
</gene>
<comment type="pathway">
    <text evidence="2">Carotenoid biosynthesis.</text>
</comment>
<comment type="subcellular location">
    <subcellularLocation>
        <location evidence="1">Membrane</location>
        <topology evidence="1">Multi-pass membrane protein</topology>
    </subcellularLocation>
</comment>
<evidence type="ECO:0000256" key="2">
    <source>
        <dbReference type="ARBA" id="ARBA00004829"/>
    </source>
</evidence>
<dbReference type="EMBL" id="JBHSRD010000002">
    <property type="protein sequence ID" value="MFC6006322.1"/>
    <property type="molecule type" value="Genomic_DNA"/>
</dbReference>
<feature type="transmembrane region" description="Helical" evidence="8">
    <location>
        <begin position="85"/>
        <end position="103"/>
    </location>
</feature>
<evidence type="ECO:0000256" key="1">
    <source>
        <dbReference type="ARBA" id="ARBA00004141"/>
    </source>
</evidence>
<name>A0ABW1JBM6_9ACTN</name>
<evidence type="ECO:0000256" key="5">
    <source>
        <dbReference type="ARBA" id="ARBA00022989"/>
    </source>
</evidence>
<evidence type="ECO:0000256" key="4">
    <source>
        <dbReference type="ARBA" id="ARBA00022746"/>
    </source>
</evidence>
<protein>
    <submittedName>
        <fullName evidence="9">Lycopene cyclase domain-containing protein</fullName>
    </submittedName>
</protein>
<evidence type="ECO:0000256" key="7">
    <source>
        <dbReference type="ARBA" id="ARBA00023235"/>
    </source>
</evidence>
<comment type="caution">
    <text evidence="9">The sequence shown here is derived from an EMBL/GenBank/DDBJ whole genome shotgun (WGS) entry which is preliminary data.</text>
</comment>
<keyword evidence="3 8" id="KW-0812">Transmembrane</keyword>
<organism evidence="9 10">
    <name type="scientific">Angustibacter luteus</name>
    <dbReference type="NCBI Taxonomy" id="658456"/>
    <lineage>
        <taxon>Bacteria</taxon>
        <taxon>Bacillati</taxon>
        <taxon>Actinomycetota</taxon>
        <taxon>Actinomycetes</taxon>
        <taxon>Kineosporiales</taxon>
        <taxon>Kineosporiaceae</taxon>
    </lineage>
</organism>
<dbReference type="RefSeq" id="WP_345717167.1">
    <property type="nucleotide sequence ID" value="NZ_BAABFP010000005.1"/>
</dbReference>
<proteinExistence type="predicted"/>
<evidence type="ECO:0000313" key="10">
    <source>
        <dbReference type="Proteomes" id="UP001596189"/>
    </source>
</evidence>
<feature type="transmembrane region" description="Helical" evidence="8">
    <location>
        <begin position="32"/>
        <end position="50"/>
    </location>
</feature>
<accession>A0ABW1JBM6</accession>
<evidence type="ECO:0000256" key="6">
    <source>
        <dbReference type="ARBA" id="ARBA00023136"/>
    </source>
</evidence>
<dbReference type="NCBIfam" id="TIGR03462">
    <property type="entry name" value="CarR_dom_SF"/>
    <property type="match status" value="1"/>
</dbReference>
<evidence type="ECO:0000256" key="8">
    <source>
        <dbReference type="SAM" id="Phobius"/>
    </source>
</evidence>
<dbReference type="Proteomes" id="UP001596189">
    <property type="component" value="Unassembled WGS sequence"/>
</dbReference>
<evidence type="ECO:0000256" key="3">
    <source>
        <dbReference type="ARBA" id="ARBA00022692"/>
    </source>
</evidence>
<dbReference type="InterPro" id="IPR017825">
    <property type="entry name" value="Lycopene_cyclase_dom"/>
</dbReference>
<keyword evidence="6 8" id="KW-0472">Membrane</keyword>